<keyword evidence="1" id="KW-0812">Transmembrane</keyword>
<dbReference type="Pfam" id="PF19650">
    <property type="entry name" value="DUF6153"/>
    <property type="match status" value="1"/>
</dbReference>
<dbReference type="STRING" id="453304.ATC03_02130"/>
<dbReference type="OrthoDB" id="5009714at2"/>
<keyword evidence="3" id="KW-1185">Reference proteome</keyword>
<sequence length="149" mass="15204">MLMHLRLAASTDARLLLIALAVPSILIGLLAMHVLSGTASQPSAATHHNIAVVAASDESHHEGPTNAASHAASAEAASAACGPACEQEHGMLTMACLLALLVGALTLLAAAQVHRGTWTLRPIRFLGVFLSAPAQPSPPSLIALSISRT</sequence>
<keyword evidence="1" id="KW-0472">Membrane</keyword>
<dbReference type="AlphaFoldDB" id="A0A191WBV4"/>
<feature type="transmembrane region" description="Helical" evidence="1">
    <location>
        <begin position="12"/>
        <end position="35"/>
    </location>
</feature>
<feature type="transmembrane region" description="Helical" evidence="1">
    <location>
        <begin position="92"/>
        <end position="111"/>
    </location>
</feature>
<accession>A0A191WBV4</accession>
<dbReference type="KEGG" id="agy:ATC03_02130"/>
<organism evidence="2 3">
    <name type="scientific">Agromyces aureus</name>
    <dbReference type="NCBI Taxonomy" id="453304"/>
    <lineage>
        <taxon>Bacteria</taxon>
        <taxon>Bacillati</taxon>
        <taxon>Actinomycetota</taxon>
        <taxon>Actinomycetes</taxon>
        <taxon>Micrococcales</taxon>
        <taxon>Microbacteriaceae</taxon>
        <taxon>Agromyces</taxon>
    </lineage>
</organism>
<dbReference type="EMBL" id="CP013979">
    <property type="protein sequence ID" value="ANJ25740.1"/>
    <property type="molecule type" value="Genomic_DNA"/>
</dbReference>
<evidence type="ECO:0000313" key="3">
    <source>
        <dbReference type="Proteomes" id="UP000078437"/>
    </source>
</evidence>
<reference evidence="3" key="2">
    <citation type="submission" date="2016-01" db="EMBL/GenBank/DDBJ databases">
        <title>Complete genome sequence of Agromyces aureus AR33T and comparison with related organisms.</title>
        <authorList>
            <person name="Corretto E."/>
            <person name="Antonielli L."/>
            <person name="Sessitsch A."/>
            <person name="Brader G."/>
        </authorList>
    </citation>
    <scope>NUCLEOTIDE SEQUENCE [LARGE SCALE GENOMIC DNA]</scope>
    <source>
        <strain evidence="3">AR33</strain>
    </source>
</reference>
<evidence type="ECO:0000313" key="2">
    <source>
        <dbReference type="EMBL" id="ANJ25740.1"/>
    </source>
</evidence>
<gene>
    <name evidence="2" type="ORF">ATC03_02130</name>
</gene>
<dbReference type="Proteomes" id="UP000078437">
    <property type="component" value="Chromosome"/>
</dbReference>
<dbReference type="InterPro" id="IPR046151">
    <property type="entry name" value="DUF6153"/>
</dbReference>
<keyword evidence="1" id="KW-1133">Transmembrane helix</keyword>
<reference evidence="2 3" key="1">
    <citation type="journal article" date="2016" name="Int. J. Syst. Evol. Microbiol.">
        <title>Agromyces aureus sp. nov., isolated from the rhizosphere of Salix caprea L. grown in a heavy-metal-contaminated soil.</title>
        <authorList>
            <person name="Corretto E."/>
            <person name="Antonielli L."/>
            <person name="Sessitsch A."/>
            <person name="Compant S."/>
            <person name="Gorfer M."/>
            <person name="Kuffner M."/>
            <person name="Brader G."/>
        </authorList>
    </citation>
    <scope>NUCLEOTIDE SEQUENCE [LARGE SCALE GENOMIC DNA]</scope>
    <source>
        <strain evidence="2 3">AR33</strain>
    </source>
</reference>
<evidence type="ECO:0000256" key="1">
    <source>
        <dbReference type="SAM" id="Phobius"/>
    </source>
</evidence>
<proteinExistence type="predicted"/>
<name>A0A191WBV4_9MICO</name>
<protein>
    <submittedName>
        <fullName evidence="2">Uncharacterized protein</fullName>
    </submittedName>
</protein>
<dbReference type="RefSeq" id="WP_067872573.1">
    <property type="nucleotide sequence ID" value="NZ_CP013979.1"/>
</dbReference>